<dbReference type="InterPro" id="IPR015495">
    <property type="entry name" value="Myb_TF_plants"/>
</dbReference>
<comment type="subcellular location">
    <subcellularLocation>
        <location evidence="1">Nucleus</location>
    </subcellularLocation>
</comment>
<protein>
    <submittedName>
        <fullName evidence="6">Uncharacterized protein</fullName>
    </submittedName>
</protein>
<keyword evidence="7" id="KW-1185">Reference proteome</keyword>
<feature type="domain" description="HTH myb-type" evidence="5">
    <location>
        <begin position="1"/>
        <end position="45"/>
    </location>
</feature>
<name>A0ABR1ZM34_9ROSI</name>
<dbReference type="SUPFAM" id="SSF46689">
    <property type="entry name" value="Homeodomain-like"/>
    <property type="match status" value="1"/>
</dbReference>
<gene>
    <name evidence="6" type="ORF">V6N12_017956</name>
</gene>
<reference evidence="6 7" key="1">
    <citation type="journal article" date="2024" name="G3 (Bethesda)">
        <title>Genome assembly of Hibiscus sabdariffa L. provides insights into metabolisms of medicinal natural products.</title>
        <authorList>
            <person name="Kim T."/>
        </authorList>
    </citation>
    <scope>NUCLEOTIDE SEQUENCE [LARGE SCALE GENOMIC DNA]</scope>
    <source>
        <strain evidence="6">TK-2024</strain>
        <tissue evidence="6">Old leaves</tissue>
    </source>
</reference>
<dbReference type="PROSITE" id="PS51294">
    <property type="entry name" value="HTH_MYB"/>
    <property type="match status" value="1"/>
</dbReference>
<dbReference type="Pfam" id="PF00249">
    <property type="entry name" value="Myb_DNA-binding"/>
    <property type="match status" value="1"/>
</dbReference>
<keyword evidence="2" id="KW-0238">DNA-binding</keyword>
<dbReference type="Proteomes" id="UP001472677">
    <property type="component" value="Unassembled WGS sequence"/>
</dbReference>
<evidence type="ECO:0000256" key="3">
    <source>
        <dbReference type="ARBA" id="ARBA00023242"/>
    </source>
</evidence>
<dbReference type="InterPro" id="IPR009057">
    <property type="entry name" value="Homeodomain-like_sf"/>
</dbReference>
<accession>A0ABR1ZM34</accession>
<dbReference type="InterPro" id="IPR017930">
    <property type="entry name" value="Myb_dom"/>
</dbReference>
<sequence>MKKGVWSAGEDNKLTSNFQKHGDGGWRSVPQKTSLQRYGKSCRLRSVGIRGNAVVVLVLKQIYCGLDGGKFVKEDELRVELFEAWRLHANLILLIVAGLVADSHSRGGNVSVQTPMVFLGSSLRVDEFEGVHGLVLLNSHSRDHVEQFASGDMDSFQCVTQNVLSDRARENILSMGLLNEADDEVCEMVPCDNDGISWAESVDRAMSAKFGWNKVIAQDTVLEMGSMNFFPELKEYRNKKYDSLYDLQDKVFSVNEKKRRDRALKRDKSYRKKDIVADLANNSPSEPDIVRNQTLLRSTRKTLELGKRVGF</sequence>
<evidence type="ECO:0000313" key="6">
    <source>
        <dbReference type="EMBL" id="KAK8481443.1"/>
    </source>
</evidence>
<evidence type="ECO:0000259" key="5">
    <source>
        <dbReference type="PROSITE" id="PS51294"/>
    </source>
</evidence>
<evidence type="ECO:0000256" key="1">
    <source>
        <dbReference type="ARBA" id="ARBA00004123"/>
    </source>
</evidence>
<evidence type="ECO:0000259" key="4">
    <source>
        <dbReference type="PROSITE" id="PS50090"/>
    </source>
</evidence>
<feature type="domain" description="Myb-like" evidence="4">
    <location>
        <begin position="1"/>
        <end position="45"/>
    </location>
</feature>
<dbReference type="PANTHER" id="PTHR10641:SF1352">
    <property type="entry name" value="TRANSCRIPTION FACTOR MYB34-LIKE"/>
    <property type="match status" value="1"/>
</dbReference>
<comment type="caution">
    <text evidence="6">The sequence shown here is derived from an EMBL/GenBank/DDBJ whole genome shotgun (WGS) entry which is preliminary data.</text>
</comment>
<proteinExistence type="predicted"/>
<organism evidence="6 7">
    <name type="scientific">Hibiscus sabdariffa</name>
    <name type="common">roselle</name>
    <dbReference type="NCBI Taxonomy" id="183260"/>
    <lineage>
        <taxon>Eukaryota</taxon>
        <taxon>Viridiplantae</taxon>
        <taxon>Streptophyta</taxon>
        <taxon>Embryophyta</taxon>
        <taxon>Tracheophyta</taxon>
        <taxon>Spermatophyta</taxon>
        <taxon>Magnoliopsida</taxon>
        <taxon>eudicotyledons</taxon>
        <taxon>Gunneridae</taxon>
        <taxon>Pentapetalae</taxon>
        <taxon>rosids</taxon>
        <taxon>malvids</taxon>
        <taxon>Malvales</taxon>
        <taxon>Malvaceae</taxon>
        <taxon>Malvoideae</taxon>
        <taxon>Hibiscus</taxon>
    </lineage>
</organism>
<dbReference type="Gene3D" id="1.10.10.60">
    <property type="entry name" value="Homeodomain-like"/>
    <property type="match status" value="1"/>
</dbReference>
<evidence type="ECO:0000256" key="2">
    <source>
        <dbReference type="ARBA" id="ARBA00023125"/>
    </source>
</evidence>
<dbReference type="PROSITE" id="PS50090">
    <property type="entry name" value="MYB_LIKE"/>
    <property type="match status" value="1"/>
</dbReference>
<dbReference type="EMBL" id="JBBPBM010001885">
    <property type="protein sequence ID" value="KAK8481443.1"/>
    <property type="molecule type" value="Genomic_DNA"/>
</dbReference>
<evidence type="ECO:0000313" key="7">
    <source>
        <dbReference type="Proteomes" id="UP001472677"/>
    </source>
</evidence>
<keyword evidence="3" id="KW-0539">Nucleus</keyword>
<dbReference type="PANTHER" id="PTHR10641">
    <property type="entry name" value="MYB FAMILY TRANSCRIPTION FACTOR"/>
    <property type="match status" value="1"/>
</dbReference>
<dbReference type="InterPro" id="IPR001005">
    <property type="entry name" value="SANT/Myb"/>
</dbReference>